<dbReference type="PANTHER" id="PTHR30146">
    <property type="entry name" value="LACI-RELATED TRANSCRIPTIONAL REPRESSOR"/>
    <property type="match status" value="1"/>
</dbReference>
<feature type="compositionally biased region" description="Pro residues" evidence="4">
    <location>
        <begin position="336"/>
        <end position="345"/>
    </location>
</feature>
<sequence>MVNPHRVHRAASMIDVARRAGVSAQTVSRVVNDRPHVDPATRARVLEALEHLGYRRNPAAVSLATGRYRTIGVVASTLTTHGAVLVLDGMTEEVARHGYSLTLSPLRAPTLGAVSEALTSFAGAGVDAVVLGVESELVRSLPRPLVPGLPVVVVDGAGTTEGPTAESDPAPGLLAAMTHLLDLGHRQVRHLAGPPDSATAARRRELWRGFLTGRGLDVVEPLVTDWSAASGLAAGAELLRTDPAATAVVAANDQVALGLVRACADAGVRVPDDLSVVGFDDVEHAGVAVPRLSTVQHDLREVGRRAVRQLLHDLGVLPQAPPWPVPSAFVPRESTAPPPSPPPSPRAGQQWSNSYPGTPRGSRSRSR</sequence>
<evidence type="ECO:0000256" key="4">
    <source>
        <dbReference type="SAM" id="MobiDB-lite"/>
    </source>
</evidence>
<dbReference type="SUPFAM" id="SSF53822">
    <property type="entry name" value="Periplasmic binding protein-like I"/>
    <property type="match status" value="1"/>
</dbReference>
<feature type="compositionally biased region" description="Polar residues" evidence="4">
    <location>
        <begin position="347"/>
        <end position="356"/>
    </location>
</feature>
<keyword evidence="1" id="KW-0805">Transcription regulation</keyword>
<dbReference type="SMART" id="SM00354">
    <property type="entry name" value="HTH_LACI"/>
    <property type="match status" value="1"/>
</dbReference>
<accession>A0ABV4H3H9</accession>
<comment type="caution">
    <text evidence="6">The sequence shown here is derived from an EMBL/GenBank/DDBJ whole genome shotgun (WGS) entry which is preliminary data.</text>
</comment>
<evidence type="ECO:0000313" key="7">
    <source>
        <dbReference type="Proteomes" id="UP001565927"/>
    </source>
</evidence>
<dbReference type="Gene3D" id="1.10.260.40">
    <property type="entry name" value="lambda repressor-like DNA-binding domains"/>
    <property type="match status" value="1"/>
</dbReference>
<evidence type="ECO:0000256" key="1">
    <source>
        <dbReference type="ARBA" id="ARBA00023015"/>
    </source>
</evidence>
<evidence type="ECO:0000256" key="2">
    <source>
        <dbReference type="ARBA" id="ARBA00023125"/>
    </source>
</evidence>
<dbReference type="Pfam" id="PF13377">
    <property type="entry name" value="Peripla_BP_3"/>
    <property type="match status" value="1"/>
</dbReference>
<dbReference type="PROSITE" id="PS50932">
    <property type="entry name" value="HTH_LACI_2"/>
    <property type="match status" value="1"/>
</dbReference>
<name>A0ABV4H3H9_9ACTN</name>
<dbReference type="Pfam" id="PF00356">
    <property type="entry name" value="LacI"/>
    <property type="match status" value="1"/>
</dbReference>
<keyword evidence="3" id="KW-0804">Transcription</keyword>
<dbReference type="SUPFAM" id="SSF47413">
    <property type="entry name" value="lambda repressor-like DNA-binding domains"/>
    <property type="match status" value="1"/>
</dbReference>
<dbReference type="PANTHER" id="PTHR30146:SF153">
    <property type="entry name" value="LACTOSE OPERON REPRESSOR"/>
    <property type="match status" value="1"/>
</dbReference>
<evidence type="ECO:0000313" key="6">
    <source>
        <dbReference type="EMBL" id="MEZ0166139.1"/>
    </source>
</evidence>
<feature type="region of interest" description="Disordered" evidence="4">
    <location>
        <begin position="322"/>
        <end position="367"/>
    </location>
</feature>
<dbReference type="EMBL" id="JBGFTU010000018">
    <property type="protein sequence ID" value="MEZ0166139.1"/>
    <property type="molecule type" value="Genomic_DNA"/>
</dbReference>
<evidence type="ECO:0000256" key="3">
    <source>
        <dbReference type="ARBA" id="ARBA00023163"/>
    </source>
</evidence>
<reference evidence="6 7" key="1">
    <citation type="submission" date="2024-07" db="EMBL/GenBank/DDBJ databases">
        <authorList>
            <person name="Thanompreechachai J."/>
            <person name="Duangmal K."/>
        </authorList>
    </citation>
    <scope>NUCLEOTIDE SEQUENCE [LARGE SCALE GENOMIC DNA]</scope>
    <source>
        <strain evidence="6 7">LSe6-4</strain>
    </source>
</reference>
<dbReference type="InterPro" id="IPR000843">
    <property type="entry name" value="HTH_LacI"/>
</dbReference>
<organism evidence="6 7">
    <name type="scientific">Kineococcus halophytocola</name>
    <dbReference type="NCBI Taxonomy" id="3234027"/>
    <lineage>
        <taxon>Bacteria</taxon>
        <taxon>Bacillati</taxon>
        <taxon>Actinomycetota</taxon>
        <taxon>Actinomycetes</taxon>
        <taxon>Kineosporiales</taxon>
        <taxon>Kineosporiaceae</taxon>
        <taxon>Kineococcus</taxon>
    </lineage>
</organism>
<feature type="domain" description="HTH lacI-type" evidence="5">
    <location>
        <begin position="11"/>
        <end position="65"/>
    </location>
</feature>
<dbReference type="RefSeq" id="WP_370442360.1">
    <property type="nucleotide sequence ID" value="NZ_JBGFTU010000018.1"/>
</dbReference>
<dbReference type="Gene3D" id="3.40.50.2300">
    <property type="match status" value="2"/>
</dbReference>
<gene>
    <name evidence="6" type="ORF">AB2L27_15375</name>
</gene>
<proteinExistence type="predicted"/>
<dbReference type="GO" id="GO:0003677">
    <property type="term" value="F:DNA binding"/>
    <property type="evidence" value="ECO:0007669"/>
    <property type="project" value="UniProtKB-KW"/>
</dbReference>
<protein>
    <submittedName>
        <fullName evidence="6">LacI family DNA-binding transcriptional regulator</fullName>
    </submittedName>
</protein>
<evidence type="ECO:0000259" key="5">
    <source>
        <dbReference type="PROSITE" id="PS50932"/>
    </source>
</evidence>
<dbReference type="InterPro" id="IPR046335">
    <property type="entry name" value="LacI/GalR-like_sensor"/>
</dbReference>
<dbReference type="PROSITE" id="PS00356">
    <property type="entry name" value="HTH_LACI_1"/>
    <property type="match status" value="1"/>
</dbReference>
<dbReference type="CDD" id="cd01392">
    <property type="entry name" value="HTH_LacI"/>
    <property type="match status" value="1"/>
</dbReference>
<keyword evidence="7" id="KW-1185">Reference proteome</keyword>
<dbReference type="InterPro" id="IPR028082">
    <property type="entry name" value="Peripla_BP_I"/>
</dbReference>
<dbReference type="InterPro" id="IPR010982">
    <property type="entry name" value="Lambda_DNA-bd_dom_sf"/>
</dbReference>
<keyword evidence="2 6" id="KW-0238">DNA-binding</keyword>
<dbReference type="Proteomes" id="UP001565927">
    <property type="component" value="Unassembled WGS sequence"/>
</dbReference>